<feature type="region of interest" description="Disordered" evidence="1">
    <location>
        <begin position="26"/>
        <end position="161"/>
    </location>
</feature>
<proteinExistence type="predicted"/>
<dbReference type="InParanoid" id="A0A7E5VHI2"/>
<gene>
    <name evidence="3" type="primary">LOC113493940</name>
</gene>
<dbReference type="GeneID" id="113493940"/>
<evidence type="ECO:0000313" key="2">
    <source>
        <dbReference type="Proteomes" id="UP000322000"/>
    </source>
</evidence>
<organism evidence="2 3">
    <name type="scientific">Trichoplusia ni</name>
    <name type="common">Cabbage looper</name>
    <dbReference type="NCBI Taxonomy" id="7111"/>
    <lineage>
        <taxon>Eukaryota</taxon>
        <taxon>Metazoa</taxon>
        <taxon>Ecdysozoa</taxon>
        <taxon>Arthropoda</taxon>
        <taxon>Hexapoda</taxon>
        <taxon>Insecta</taxon>
        <taxon>Pterygota</taxon>
        <taxon>Neoptera</taxon>
        <taxon>Endopterygota</taxon>
        <taxon>Lepidoptera</taxon>
        <taxon>Glossata</taxon>
        <taxon>Ditrysia</taxon>
        <taxon>Noctuoidea</taxon>
        <taxon>Noctuidae</taxon>
        <taxon>Plusiinae</taxon>
        <taxon>Trichoplusia</taxon>
    </lineage>
</organism>
<evidence type="ECO:0000256" key="1">
    <source>
        <dbReference type="SAM" id="MobiDB-lite"/>
    </source>
</evidence>
<feature type="compositionally biased region" description="Basic and acidic residues" evidence="1">
    <location>
        <begin position="83"/>
        <end position="143"/>
    </location>
</feature>
<dbReference type="Proteomes" id="UP000322000">
    <property type="component" value="Chromosome 5"/>
</dbReference>
<dbReference type="AlphaFoldDB" id="A0A7E5VHI2"/>
<keyword evidence="2" id="KW-1185">Reference proteome</keyword>
<accession>A0A7E5VHI2</accession>
<reference evidence="3" key="1">
    <citation type="submission" date="2025-08" db="UniProtKB">
        <authorList>
            <consortium name="RefSeq"/>
        </authorList>
    </citation>
    <scope>IDENTIFICATION</scope>
</reference>
<dbReference type="KEGG" id="tnl:113493940"/>
<evidence type="ECO:0000313" key="3">
    <source>
        <dbReference type="RefSeq" id="XP_026727783.1"/>
    </source>
</evidence>
<sequence>MQENNNFETIIRTWRRLSGEQIETAVVSMSGDSPDFQPHKKKEEETDLLMPERTKAPIASIATGGTALGAPDAPSDSTATGNAEEKQEFIRHDNKEESKEAAGDTNSKEFKSEKSDDYLDNDKVTNKAEKQDKEADKYGDKVDSVYLRPPPPHKTRSSASTVDDEDCGIKCLYYTIQCCDCVLM</sequence>
<feature type="compositionally biased region" description="Basic and acidic residues" evidence="1">
    <location>
        <begin position="37"/>
        <end position="55"/>
    </location>
</feature>
<name>A0A7E5VHI2_TRINI</name>
<dbReference type="RefSeq" id="XP_026727783.1">
    <property type="nucleotide sequence ID" value="XM_026871982.1"/>
</dbReference>
<dbReference type="OrthoDB" id="6608749at2759"/>
<protein>
    <submittedName>
        <fullName evidence="3">Uncharacterized protein LOC113493940 isoform X1</fullName>
    </submittedName>
</protein>